<protein>
    <submittedName>
        <fullName evidence="1">Uncharacterized protein</fullName>
    </submittedName>
</protein>
<dbReference type="EMBL" id="HACA01001918">
    <property type="protein sequence ID" value="CDW19279.1"/>
    <property type="molecule type" value="Transcribed_RNA"/>
</dbReference>
<organism evidence="1">
    <name type="scientific">Lepeophtheirus salmonis</name>
    <name type="common">Salmon louse</name>
    <name type="synonym">Caligus salmonis</name>
    <dbReference type="NCBI Taxonomy" id="72036"/>
    <lineage>
        <taxon>Eukaryota</taxon>
        <taxon>Metazoa</taxon>
        <taxon>Ecdysozoa</taxon>
        <taxon>Arthropoda</taxon>
        <taxon>Crustacea</taxon>
        <taxon>Multicrustacea</taxon>
        <taxon>Hexanauplia</taxon>
        <taxon>Copepoda</taxon>
        <taxon>Siphonostomatoida</taxon>
        <taxon>Caligidae</taxon>
        <taxon>Lepeophtheirus</taxon>
    </lineage>
</organism>
<dbReference type="AlphaFoldDB" id="A0A0K2SZR5"/>
<name>A0A0K2SZR5_LEPSM</name>
<proteinExistence type="predicted"/>
<accession>A0A0K2SZR5</accession>
<sequence>MNKKKKNVWIWNVNIWGKVWPDFIILIINYF</sequence>
<evidence type="ECO:0000313" key="1">
    <source>
        <dbReference type="EMBL" id="CDW19279.1"/>
    </source>
</evidence>
<reference evidence="1" key="1">
    <citation type="submission" date="2014-05" db="EMBL/GenBank/DDBJ databases">
        <authorList>
            <person name="Chronopoulou M."/>
        </authorList>
    </citation>
    <scope>NUCLEOTIDE SEQUENCE</scope>
    <source>
        <tissue evidence="1">Whole organism</tissue>
    </source>
</reference>